<name>A0A3S2VM85_9PROT</name>
<dbReference type="FunFam" id="1.10.287.130:FF:000038">
    <property type="entry name" value="Sensory transduction histidine kinase"/>
    <property type="match status" value="1"/>
</dbReference>
<keyword evidence="7 12" id="KW-0418">Kinase</keyword>
<dbReference type="Gene3D" id="1.10.287.130">
    <property type="match status" value="1"/>
</dbReference>
<evidence type="ECO:0000256" key="4">
    <source>
        <dbReference type="ARBA" id="ARBA00022553"/>
    </source>
</evidence>
<reference evidence="13" key="1">
    <citation type="submission" date="2019-01" db="EMBL/GenBank/DDBJ databases">
        <title>Gri0909 isolated from a small marine red alga.</title>
        <authorList>
            <person name="Kim J."/>
            <person name="Jeong S.E."/>
            <person name="Jeon C.O."/>
        </authorList>
    </citation>
    <scope>NUCLEOTIDE SEQUENCE [LARGE SCALE GENOMIC DNA]</scope>
    <source>
        <strain evidence="13">Gri0909</strain>
    </source>
</reference>
<dbReference type="PRINTS" id="PR00344">
    <property type="entry name" value="BCTRLSENSOR"/>
</dbReference>
<evidence type="ECO:0000256" key="1">
    <source>
        <dbReference type="ARBA" id="ARBA00000085"/>
    </source>
</evidence>
<evidence type="ECO:0000256" key="7">
    <source>
        <dbReference type="ARBA" id="ARBA00022777"/>
    </source>
</evidence>
<dbReference type="EC" id="2.7.13.3" evidence="3"/>
<evidence type="ECO:0000256" key="9">
    <source>
        <dbReference type="ARBA" id="ARBA00023012"/>
    </source>
</evidence>
<accession>A0A3S2VM85</accession>
<dbReference type="EMBL" id="SADE01000002">
    <property type="protein sequence ID" value="RVU36133.1"/>
    <property type="molecule type" value="Genomic_DNA"/>
</dbReference>
<dbReference type="PANTHER" id="PTHR43711:SF1">
    <property type="entry name" value="HISTIDINE KINASE 1"/>
    <property type="match status" value="1"/>
</dbReference>
<dbReference type="Proteomes" id="UP000287447">
    <property type="component" value="Unassembled WGS sequence"/>
</dbReference>
<dbReference type="SMART" id="SM00388">
    <property type="entry name" value="HisKA"/>
    <property type="match status" value="1"/>
</dbReference>
<evidence type="ECO:0000256" key="8">
    <source>
        <dbReference type="ARBA" id="ARBA00022840"/>
    </source>
</evidence>
<dbReference type="RefSeq" id="WP_127765609.1">
    <property type="nucleotide sequence ID" value="NZ_SADE01000002.1"/>
</dbReference>
<comment type="caution">
    <text evidence="12">The sequence shown here is derived from an EMBL/GenBank/DDBJ whole genome shotgun (WGS) entry which is preliminary data.</text>
</comment>
<dbReference type="Pfam" id="PF00512">
    <property type="entry name" value="HisKA"/>
    <property type="match status" value="1"/>
</dbReference>
<dbReference type="InterPro" id="IPR050736">
    <property type="entry name" value="Sensor_HK_Regulatory"/>
</dbReference>
<dbReference type="GO" id="GO:0016020">
    <property type="term" value="C:membrane"/>
    <property type="evidence" value="ECO:0007669"/>
    <property type="project" value="UniProtKB-SubCell"/>
</dbReference>
<dbReference type="FunFam" id="3.30.565.10:FF:000006">
    <property type="entry name" value="Sensor histidine kinase WalK"/>
    <property type="match status" value="1"/>
</dbReference>
<dbReference type="SUPFAM" id="SSF55874">
    <property type="entry name" value="ATPase domain of HSP90 chaperone/DNA topoisomerase II/histidine kinase"/>
    <property type="match status" value="1"/>
</dbReference>
<dbReference type="AlphaFoldDB" id="A0A3S2VM85"/>
<dbReference type="PANTHER" id="PTHR43711">
    <property type="entry name" value="TWO-COMPONENT HISTIDINE KINASE"/>
    <property type="match status" value="1"/>
</dbReference>
<dbReference type="InterPro" id="IPR036097">
    <property type="entry name" value="HisK_dim/P_sf"/>
</dbReference>
<evidence type="ECO:0000259" key="11">
    <source>
        <dbReference type="PROSITE" id="PS50109"/>
    </source>
</evidence>
<keyword evidence="4" id="KW-0597">Phosphoprotein</keyword>
<comment type="catalytic activity">
    <reaction evidence="1">
        <text>ATP + protein L-histidine = ADP + protein N-phospho-L-histidine.</text>
        <dbReference type="EC" id="2.7.13.3"/>
    </reaction>
</comment>
<evidence type="ECO:0000256" key="3">
    <source>
        <dbReference type="ARBA" id="ARBA00012438"/>
    </source>
</evidence>
<keyword evidence="13" id="KW-1185">Reference proteome</keyword>
<evidence type="ECO:0000313" key="12">
    <source>
        <dbReference type="EMBL" id="RVU36133.1"/>
    </source>
</evidence>
<gene>
    <name evidence="12" type="ORF">EOI86_12960</name>
</gene>
<feature type="domain" description="Histidine kinase" evidence="11">
    <location>
        <begin position="169"/>
        <end position="418"/>
    </location>
</feature>
<sequence length="420" mass="45951">MADGRGGTSRENHDATHHVRDALILRESIQEFPGPVAVYDSEDRLIACNELYRWVHGTAFERVQRQAGANRIRYEDLVRESAVDVVPLEEFEAHVADRLRAQREANTKPIDRYYPNRGWFRITKVRTPSGAVVGFATDVTELKEKTVALEEARAAAEAANIAKSAFLANMSHELRTPLNAIIGLSEALGHGVFGDLDEKHKNYIQDIRNSGNHLLALISDLLDLAKVEAGKMEMDWEAFDLNGLISECMAMMSPIAGQKSVMLESDLPPGGLLIPDQLGTTADLGTNAALVTNSDVMTTADLMVNADRRKIKQALLNILSNAVKYSDVGGSVRISIARTEQQLEIKIRDNGIGIDKEQLDFVFEPFGRVQSTFTAMPDGAGLGLPIARRLMELHGGDIAIESNPGDGTTVTLQLPSSILL</sequence>
<dbReference type="InterPro" id="IPR003594">
    <property type="entry name" value="HATPase_dom"/>
</dbReference>
<dbReference type="PROSITE" id="PS50109">
    <property type="entry name" value="HIS_KIN"/>
    <property type="match status" value="1"/>
</dbReference>
<proteinExistence type="predicted"/>
<evidence type="ECO:0000256" key="2">
    <source>
        <dbReference type="ARBA" id="ARBA00004370"/>
    </source>
</evidence>
<dbReference type="Gene3D" id="3.30.565.10">
    <property type="entry name" value="Histidine kinase-like ATPase, C-terminal domain"/>
    <property type="match status" value="1"/>
</dbReference>
<dbReference type="Pfam" id="PF12860">
    <property type="entry name" value="PAS_7"/>
    <property type="match status" value="1"/>
</dbReference>
<dbReference type="CDD" id="cd00082">
    <property type="entry name" value="HisKA"/>
    <property type="match status" value="1"/>
</dbReference>
<dbReference type="GO" id="GO:0005524">
    <property type="term" value="F:ATP binding"/>
    <property type="evidence" value="ECO:0007669"/>
    <property type="project" value="UniProtKB-KW"/>
</dbReference>
<dbReference type="GO" id="GO:0000155">
    <property type="term" value="F:phosphorelay sensor kinase activity"/>
    <property type="evidence" value="ECO:0007669"/>
    <property type="project" value="InterPro"/>
</dbReference>
<protein>
    <recommendedName>
        <fullName evidence="3">histidine kinase</fullName>
        <ecNumber evidence="3">2.7.13.3</ecNumber>
    </recommendedName>
</protein>
<dbReference type="InterPro" id="IPR036890">
    <property type="entry name" value="HATPase_C_sf"/>
</dbReference>
<keyword evidence="9" id="KW-0902">Two-component regulatory system</keyword>
<evidence type="ECO:0000256" key="10">
    <source>
        <dbReference type="ARBA" id="ARBA00023136"/>
    </source>
</evidence>
<keyword evidence="6" id="KW-0547">Nucleotide-binding</keyword>
<organism evidence="12 13">
    <name type="scientific">Hwanghaeella grinnelliae</name>
    <dbReference type="NCBI Taxonomy" id="2500179"/>
    <lineage>
        <taxon>Bacteria</taxon>
        <taxon>Pseudomonadati</taxon>
        <taxon>Pseudomonadota</taxon>
        <taxon>Alphaproteobacteria</taxon>
        <taxon>Rhodospirillales</taxon>
        <taxon>Rhodospirillaceae</taxon>
        <taxon>Hwanghaeella</taxon>
    </lineage>
</organism>
<dbReference type="InterPro" id="IPR003661">
    <property type="entry name" value="HisK_dim/P_dom"/>
</dbReference>
<dbReference type="SUPFAM" id="SSF47384">
    <property type="entry name" value="Homodimeric domain of signal transducing histidine kinase"/>
    <property type="match status" value="1"/>
</dbReference>
<comment type="subcellular location">
    <subcellularLocation>
        <location evidence="2">Membrane</location>
    </subcellularLocation>
</comment>
<keyword evidence="8" id="KW-0067">ATP-binding</keyword>
<dbReference type="SMART" id="SM00387">
    <property type="entry name" value="HATPase_c"/>
    <property type="match status" value="1"/>
</dbReference>
<dbReference type="InterPro" id="IPR005467">
    <property type="entry name" value="His_kinase_dom"/>
</dbReference>
<evidence type="ECO:0000313" key="13">
    <source>
        <dbReference type="Proteomes" id="UP000287447"/>
    </source>
</evidence>
<dbReference type="Pfam" id="PF02518">
    <property type="entry name" value="HATPase_c"/>
    <property type="match status" value="1"/>
</dbReference>
<dbReference type="OrthoDB" id="6115735at2"/>
<evidence type="ECO:0000256" key="5">
    <source>
        <dbReference type="ARBA" id="ARBA00022679"/>
    </source>
</evidence>
<keyword evidence="5" id="KW-0808">Transferase</keyword>
<evidence type="ECO:0000256" key="6">
    <source>
        <dbReference type="ARBA" id="ARBA00022741"/>
    </source>
</evidence>
<dbReference type="InterPro" id="IPR004358">
    <property type="entry name" value="Sig_transdc_His_kin-like_C"/>
</dbReference>
<dbReference type="CDD" id="cd00075">
    <property type="entry name" value="HATPase"/>
    <property type="match status" value="1"/>
</dbReference>
<keyword evidence="10" id="KW-0472">Membrane</keyword>